<feature type="region of interest" description="Disordered" evidence="2">
    <location>
        <begin position="1280"/>
        <end position="1302"/>
    </location>
</feature>
<comment type="caution">
    <text evidence="6">The sequence shown here is derived from an EMBL/GenBank/DDBJ whole genome shotgun (WGS) entry which is preliminary data.</text>
</comment>
<dbReference type="GO" id="GO:0044528">
    <property type="term" value="P:regulation of mitochondrial mRNA stability"/>
    <property type="evidence" value="ECO:0007669"/>
    <property type="project" value="TreeGrafter"/>
</dbReference>
<organism evidence="6 7">
    <name type="scientific">Effrenium voratum</name>
    <dbReference type="NCBI Taxonomy" id="2562239"/>
    <lineage>
        <taxon>Eukaryota</taxon>
        <taxon>Sar</taxon>
        <taxon>Alveolata</taxon>
        <taxon>Dinophyceae</taxon>
        <taxon>Suessiales</taxon>
        <taxon>Symbiodiniaceae</taxon>
        <taxon>Effrenium</taxon>
    </lineage>
</organism>
<dbReference type="InterPro" id="IPR000504">
    <property type="entry name" value="RRM_dom"/>
</dbReference>
<sequence length="1633" mass="184732">MRPMRVCQSLRFPRAWCAYKALSRAGRPHVTRVTVIPLDSAVPEEDPKLRFLREEAAKVQLDAEVTDAMLKDLPTQRHMSKTALLQGIRSLHWFQTEAQIRVEHLNEYWDLLENVGWDQARGLLPQDLAEIFQLLSVCKRPSTELVRLMSQQCRLLCRTFGAPEVAQVVRAYGALSFRSARSIQQLSRRLANLLADPEAQRTVTGAHIVAVAGVYPLLQLTWKDKHQDQALRTWKAFAVGLAERFPKMTCREAAVGLNAFARLRFDSSSIHLQVSRLFVVAAAELVPRVAGGDGAPRELALIANAFAKARAMAHVQPLMKAVSARAVEQIESCNAQDFSCLLNAFTQLTVRDPPFFDTAPTVMLGILGTFSPQHLSLTAHAYAKQQVRHEALFDKVADLSLRLLDRFTPLNLANLAYGYGRLQVQHQELVKALADEVIYRGTIGKSLQDTAGSGGLYRFPLSPLERLTQAFARLSVKDQRLYFVLFDMTRQRVREAVRKVKDTTVDGVEAKVDKSRVASLISRGEDLDMPTGHGLSILLSAFAKSQANFHTLVRWVPRQVTSLDGQYSTIQLARMFNACTRLGISHSPMYSDLLQFAKPRVPQMSPRALTMLLRSMARAKVSSRVVIRNALKVISAKASDLDVVDVCASLVACSEMNYRDERFLRLLASVARTRMNEMSGSQLATAFACYAQMRIQHAAWFDAVLFEIFQRQHELGEKDATNVAYAMLLLAAVHKHESQLAPEQSLGQVPYPFDVHQGVLYSMLMVTNNNRNELSYPALYQLQMVELFLRLLTPSVYDDMRQELKSLLAKARKVNVVVDDYMQSSSRLHRRISRWFMRVGLQHRSEVFVGPFMLDMLIGERVVVEIDGPSHFYRDTNTRTASSLLKHLLLRAMGFHVRHLPYQEWQQCGTAVKRTMYCSEFWKDVVAATDNTRLPELVDILDVVVSWQIGEGPHPSAALLRQEQAPSSLPAFYSEELEDEERELLAAHAEAEESLAKDRAQGLSSRDRLHLDRASAKEVEETPMEDQLRELFPRSKRRVVRRSTAGLFDFEAMEAETDSEEEVPQSCHPIFWFVAGKGPFSMSEPEGDEDFGEYSGGGNPRASAFARAFDVEEQEPGPVRRVRGRRAGPYDEAVEVDTDYNGFPRFSQYDWDEPDWEHDQFDGPQTVGSAIFVRNLPPGVEGHQLKHLFEEAGQIANIQVDQGPLPTATIGYLRQGVGHDAVQMFHGRYLLGYELKVTPKAADMPAARKVDDDFWRQELRDMKQRGELMRNDPWVVEQFGDEERADRKAGRKEKGKVPQEAAPGAQELVKRLALEDVDEFMKLQDQFVLEHFSLTAKLYEQVTLPDWQHCLLCPQHIMLTPGGRLNQIMEMVKQENPALRHLHVLLVAAGHPKKQVGYIMFQVHKSGKRRSDGTSAAFVQVKQLFVSSKHRRHGLGKLLFESMLQVLKGPEKDDLRLSVLDLNAAAFKWYIARGFALVGVVWEYLGPQESAHLVAYQVMQRTSRKAAKSDKAILFRSEVIGEVISLTYPDKSGPFDVTIRGWIESEQLHMVDSRNLSSFKGESFTDLIDFNEAFKSGRAAFHRKLSLVLRDVEMTKLFVREAKAQDRELATAAPKTRVRKELRLGGRRRIKIL</sequence>
<dbReference type="GO" id="GO:0000963">
    <property type="term" value="P:mitochondrial RNA processing"/>
    <property type="evidence" value="ECO:0007669"/>
    <property type="project" value="TreeGrafter"/>
</dbReference>
<dbReference type="InterPro" id="IPR000182">
    <property type="entry name" value="GNAT_dom"/>
</dbReference>
<dbReference type="Pfam" id="PF08373">
    <property type="entry name" value="RAP"/>
    <property type="match status" value="1"/>
</dbReference>
<dbReference type="Pfam" id="PF00583">
    <property type="entry name" value="Acetyltransf_1"/>
    <property type="match status" value="1"/>
</dbReference>
<dbReference type="PANTHER" id="PTHR21228:SF40">
    <property type="entry name" value="LD45607P"/>
    <property type="match status" value="1"/>
</dbReference>
<dbReference type="PROSITE" id="PS50102">
    <property type="entry name" value="RRM"/>
    <property type="match status" value="1"/>
</dbReference>
<evidence type="ECO:0000313" key="6">
    <source>
        <dbReference type="EMBL" id="CAJ1409784.1"/>
    </source>
</evidence>
<dbReference type="InterPro" id="IPR050870">
    <property type="entry name" value="FAST_kinase"/>
</dbReference>
<dbReference type="Proteomes" id="UP001178507">
    <property type="component" value="Unassembled WGS sequence"/>
</dbReference>
<dbReference type="SUPFAM" id="SSF54928">
    <property type="entry name" value="RNA-binding domain, RBD"/>
    <property type="match status" value="1"/>
</dbReference>
<dbReference type="Pfam" id="PF26188">
    <property type="entry name" value="RESC6"/>
    <property type="match status" value="2"/>
</dbReference>
<feature type="domain" description="N-acetyltransferase" evidence="4">
    <location>
        <begin position="1307"/>
        <end position="1500"/>
    </location>
</feature>
<dbReference type="GO" id="GO:0016747">
    <property type="term" value="F:acyltransferase activity, transferring groups other than amino-acyl groups"/>
    <property type="evidence" value="ECO:0007669"/>
    <property type="project" value="InterPro"/>
</dbReference>
<dbReference type="EMBL" id="CAUJNA010003787">
    <property type="protein sequence ID" value="CAJ1409784.1"/>
    <property type="molecule type" value="Genomic_DNA"/>
</dbReference>
<dbReference type="PROSITE" id="PS51186">
    <property type="entry name" value="GNAT"/>
    <property type="match status" value="1"/>
</dbReference>
<dbReference type="Gene3D" id="3.30.70.330">
    <property type="match status" value="1"/>
</dbReference>
<feature type="domain" description="RAP" evidence="5">
    <location>
        <begin position="862"/>
        <end position="920"/>
    </location>
</feature>
<dbReference type="InterPro" id="IPR058917">
    <property type="entry name" value="RESC6_dom"/>
</dbReference>
<dbReference type="CDD" id="cd04301">
    <property type="entry name" value="NAT_SF"/>
    <property type="match status" value="1"/>
</dbReference>
<name>A0AA36JQ91_9DINO</name>
<evidence type="ECO:0000259" key="3">
    <source>
        <dbReference type="PROSITE" id="PS50102"/>
    </source>
</evidence>
<dbReference type="SMART" id="SM00360">
    <property type="entry name" value="RRM"/>
    <property type="match status" value="1"/>
</dbReference>
<dbReference type="GO" id="GO:0003723">
    <property type="term" value="F:RNA binding"/>
    <property type="evidence" value="ECO:0007669"/>
    <property type="project" value="UniProtKB-UniRule"/>
</dbReference>
<dbReference type="InterPro" id="IPR013584">
    <property type="entry name" value="RAP"/>
</dbReference>
<dbReference type="GO" id="GO:0035770">
    <property type="term" value="C:ribonucleoprotein granule"/>
    <property type="evidence" value="ECO:0007669"/>
    <property type="project" value="TreeGrafter"/>
</dbReference>
<dbReference type="CDD" id="cd00590">
    <property type="entry name" value="RRM_SF"/>
    <property type="match status" value="1"/>
</dbReference>
<reference evidence="6" key="1">
    <citation type="submission" date="2023-08" db="EMBL/GenBank/DDBJ databases">
        <authorList>
            <person name="Chen Y."/>
            <person name="Shah S."/>
            <person name="Dougan E. K."/>
            <person name="Thang M."/>
            <person name="Chan C."/>
        </authorList>
    </citation>
    <scope>NUCLEOTIDE SEQUENCE</scope>
</reference>
<dbReference type="Gene3D" id="3.40.630.30">
    <property type="match status" value="1"/>
</dbReference>
<dbReference type="Pfam" id="PF00076">
    <property type="entry name" value="RRM_1"/>
    <property type="match status" value="1"/>
</dbReference>
<feature type="domain" description="RRM" evidence="3">
    <location>
        <begin position="1169"/>
        <end position="1242"/>
    </location>
</feature>
<evidence type="ECO:0000256" key="2">
    <source>
        <dbReference type="SAM" id="MobiDB-lite"/>
    </source>
</evidence>
<dbReference type="SUPFAM" id="SSF55729">
    <property type="entry name" value="Acyl-CoA N-acyltransferases (Nat)"/>
    <property type="match status" value="1"/>
</dbReference>
<protein>
    <submittedName>
        <fullName evidence="6">Uncharacterized protein</fullName>
    </submittedName>
</protein>
<gene>
    <name evidence="6" type="ORF">EVOR1521_LOCUS30800</name>
</gene>
<dbReference type="InterPro" id="IPR012677">
    <property type="entry name" value="Nucleotide-bd_a/b_plait_sf"/>
</dbReference>
<evidence type="ECO:0000259" key="4">
    <source>
        <dbReference type="PROSITE" id="PS51186"/>
    </source>
</evidence>
<dbReference type="InterPro" id="IPR016181">
    <property type="entry name" value="Acyl_CoA_acyltransferase"/>
</dbReference>
<dbReference type="SMART" id="SM00952">
    <property type="entry name" value="RAP"/>
    <property type="match status" value="1"/>
</dbReference>
<keyword evidence="1" id="KW-0694">RNA-binding</keyword>
<dbReference type="PANTHER" id="PTHR21228">
    <property type="entry name" value="FAST LEU-RICH DOMAIN-CONTAINING"/>
    <property type="match status" value="1"/>
</dbReference>
<dbReference type="GO" id="GO:0005759">
    <property type="term" value="C:mitochondrial matrix"/>
    <property type="evidence" value="ECO:0007669"/>
    <property type="project" value="TreeGrafter"/>
</dbReference>
<dbReference type="InterPro" id="IPR035979">
    <property type="entry name" value="RBD_domain_sf"/>
</dbReference>
<dbReference type="PROSITE" id="PS51286">
    <property type="entry name" value="RAP"/>
    <property type="match status" value="1"/>
</dbReference>
<accession>A0AA36JQ91</accession>
<evidence type="ECO:0000256" key="1">
    <source>
        <dbReference type="PROSITE-ProRule" id="PRU00176"/>
    </source>
</evidence>
<evidence type="ECO:0000259" key="5">
    <source>
        <dbReference type="PROSITE" id="PS51286"/>
    </source>
</evidence>
<keyword evidence="7" id="KW-1185">Reference proteome</keyword>
<proteinExistence type="predicted"/>
<evidence type="ECO:0000313" key="7">
    <source>
        <dbReference type="Proteomes" id="UP001178507"/>
    </source>
</evidence>